<keyword evidence="2" id="KW-1185">Reference proteome</keyword>
<dbReference type="PATRIC" id="fig|61647.15.peg.4990"/>
<accession>A0A0J5MI16</accession>
<dbReference type="AlphaFoldDB" id="A0A0J5MI16"/>
<proteinExistence type="predicted"/>
<protein>
    <submittedName>
        <fullName evidence="1">Uncharacterized protein</fullName>
    </submittedName>
</protein>
<organism evidence="1 2">
    <name type="scientific">Pluralibacter gergoviae</name>
    <name type="common">Enterobacter gergoviae</name>
    <dbReference type="NCBI Taxonomy" id="61647"/>
    <lineage>
        <taxon>Bacteria</taxon>
        <taxon>Pseudomonadati</taxon>
        <taxon>Pseudomonadota</taxon>
        <taxon>Gammaproteobacteria</taxon>
        <taxon>Enterobacterales</taxon>
        <taxon>Enterobacteriaceae</taxon>
        <taxon>Pluralibacter</taxon>
    </lineage>
</organism>
<sequence>MKTYSASLISALFSISAPLIAAGNSGQLDRPQPVITHQSETCGDSLCVETNIRPHEPGLFDKPNVFEHRQRTDPWSTSDYDNTDASVRLKIGF</sequence>
<evidence type="ECO:0000313" key="2">
    <source>
        <dbReference type="Proteomes" id="UP000036196"/>
    </source>
</evidence>
<evidence type="ECO:0000313" key="1">
    <source>
        <dbReference type="EMBL" id="KMK14346.1"/>
    </source>
</evidence>
<dbReference type="RefSeq" id="WP_048275104.1">
    <property type="nucleotide sequence ID" value="NZ_JAYKLB010000008.1"/>
</dbReference>
<dbReference type="Proteomes" id="UP000036196">
    <property type="component" value="Unassembled WGS sequence"/>
</dbReference>
<comment type="caution">
    <text evidence="1">The sequence shown here is derived from an EMBL/GenBank/DDBJ whole genome shotgun (WGS) entry which is preliminary data.</text>
</comment>
<dbReference type="STRING" id="61647.LG71_22880"/>
<dbReference type="EMBL" id="LDZF01000007">
    <property type="protein sequence ID" value="KMK14346.1"/>
    <property type="molecule type" value="Genomic_DNA"/>
</dbReference>
<gene>
    <name evidence="1" type="ORF">ABW06_08420</name>
</gene>
<name>A0A0J5MI16_PLUGE</name>
<reference evidence="1 2" key="1">
    <citation type="submission" date="2015-05" db="EMBL/GenBank/DDBJ databases">
        <title>Genome sequences of Pluralibacter gergoviae.</title>
        <authorList>
            <person name="Greninger A.L."/>
            <person name="Miller S."/>
        </authorList>
    </citation>
    <scope>NUCLEOTIDE SEQUENCE [LARGE SCALE GENOMIC DNA]</scope>
    <source>
        <strain evidence="1 2">JS81F13</strain>
    </source>
</reference>